<keyword evidence="1" id="KW-0597">Phosphoprotein</keyword>
<organism evidence="3 4">
    <name type="scientific">Pontiella sulfatireligans</name>
    <dbReference type="NCBI Taxonomy" id="2750658"/>
    <lineage>
        <taxon>Bacteria</taxon>
        <taxon>Pseudomonadati</taxon>
        <taxon>Kiritimatiellota</taxon>
        <taxon>Kiritimatiellia</taxon>
        <taxon>Kiritimatiellales</taxon>
        <taxon>Pontiellaceae</taxon>
        <taxon>Pontiella</taxon>
    </lineage>
</organism>
<reference evidence="3 4" key="1">
    <citation type="submission" date="2019-04" db="EMBL/GenBank/DDBJ databases">
        <authorList>
            <person name="Van Vliet M D."/>
        </authorList>
    </citation>
    <scope>NUCLEOTIDE SEQUENCE [LARGE SCALE GENOMIC DNA]</scope>
    <source>
        <strain evidence="3 4">F21</strain>
    </source>
</reference>
<dbReference type="AlphaFoldDB" id="A0A6C2UTQ3"/>
<dbReference type="Gene3D" id="1.10.287.130">
    <property type="match status" value="1"/>
</dbReference>
<protein>
    <submittedName>
        <fullName evidence="3">Sporulation kinase A</fullName>
    </submittedName>
</protein>
<evidence type="ECO:0000313" key="3">
    <source>
        <dbReference type="EMBL" id="VGO22614.1"/>
    </source>
</evidence>
<keyword evidence="2" id="KW-0812">Transmembrane</keyword>
<gene>
    <name evidence="3" type="primary">kinA</name>
    <name evidence="3" type="ORF">SCARR_04699</name>
</gene>
<name>A0A6C2UTQ3_9BACT</name>
<dbReference type="InterPro" id="IPR036890">
    <property type="entry name" value="HATPase_C_sf"/>
</dbReference>
<keyword evidence="2" id="KW-1133">Transmembrane helix</keyword>
<feature type="transmembrane region" description="Helical" evidence="2">
    <location>
        <begin position="20"/>
        <end position="40"/>
    </location>
</feature>
<proteinExistence type="predicted"/>
<keyword evidence="2" id="KW-0472">Membrane</keyword>
<keyword evidence="3" id="KW-0418">Kinase</keyword>
<dbReference type="PANTHER" id="PTHR43547">
    <property type="entry name" value="TWO-COMPONENT HISTIDINE KINASE"/>
    <property type="match status" value="1"/>
</dbReference>
<dbReference type="PANTHER" id="PTHR43547:SF2">
    <property type="entry name" value="HYBRID SIGNAL TRANSDUCTION HISTIDINE KINASE C"/>
    <property type="match status" value="1"/>
</dbReference>
<dbReference type="GO" id="GO:0000155">
    <property type="term" value="F:phosphorelay sensor kinase activity"/>
    <property type="evidence" value="ECO:0007669"/>
    <property type="project" value="TreeGrafter"/>
</dbReference>
<dbReference type="Proteomes" id="UP000346198">
    <property type="component" value="Unassembled WGS sequence"/>
</dbReference>
<dbReference type="EMBL" id="CAAHFH010000002">
    <property type="protein sequence ID" value="VGO22614.1"/>
    <property type="molecule type" value="Genomic_DNA"/>
</dbReference>
<evidence type="ECO:0000313" key="4">
    <source>
        <dbReference type="Proteomes" id="UP000346198"/>
    </source>
</evidence>
<keyword evidence="4" id="KW-1185">Reference proteome</keyword>
<dbReference type="Gene3D" id="3.30.565.10">
    <property type="entry name" value="Histidine kinase-like ATPase, C-terminal domain"/>
    <property type="match status" value="1"/>
</dbReference>
<evidence type="ECO:0000256" key="1">
    <source>
        <dbReference type="ARBA" id="ARBA00022553"/>
    </source>
</evidence>
<sequence>MTETVNLEKFIPHTRGAFGWGIAIALGVLAVTVFSGLLFVRELVREQIARRDAEALHATTLMEQLEDAPSDGIEVRTDEQIGFDAAVRASRLKGVLGIRFFNADGVFSDTFPATVQPHPLGRDALEAVRALKPHNQFIADTPLTDVFIYLPQFASGRIARIPTALITVPLYQRDTKKLAGAAQFIVEGGSIAEEYARLDGRLFTIAVSTFAVSGTMLVAMLWPAYRRVRKLTLNLARHSERLQRANDELVLAARVSAVGAISAHLMHGLKNPLASLSQFVTRSDPATAEADPLDWQDALTAARRMQSLVEHTLEVLCDSRGEPSYELTVMELGGEVQKRVAAAAARRGVEVSFQAEGNCVLTSRTANLASLILVNLLENAIEATPAGGAVLLAVSRGDDRLRFRVRDGGRVFPSINSIICFCRGNPRVKAVAASDWRSPSRSRTISMPLLSWKRVRPAAVYFCWSCLCPSAWSCRTNAWVAPPAGSFCGWALAPA</sequence>
<accession>A0A6C2UTQ3</accession>
<dbReference type="SUPFAM" id="SSF55874">
    <property type="entry name" value="ATPase domain of HSP90 chaperone/DNA topoisomerase II/histidine kinase"/>
    <property type="match status" value="1"/>
</dbReference>
<keyword evidence="3" id="KW-0808">Transferase</keyword>
<feature type="transmembrane region" description="Helical" evidence="2">
    <location>
        <begin position="202"/>
        <end position="225"/>
    </location>
</feature>
<evidence type="ECO:0000256" key="2">
    <source>
        <dbReference type="SAM" id="Phobius"/>
    </source>
</evidence>